<dbReference type="InterPro" id="IPR041122">
    <property type="entry name" value="RecJ_OB"/>
</dbReference>
<evidence type="ECO:0000256" key="3">
    <source>
        <dbReference type="ARBA" id="ARBA00022722"/>
    </source>
</evidence>
<evidence type="ECO:0000256" key="4">
    <source>
        <dbReference type="ARBA" id="ARBA00022801"/>
    </source>
</evidence>
<evidence type="ECO:0000259" key="8">
    <source>
        <dbReference type="Pfam" id="PF17768"/>
    </source>
</evidence>
<reference evidence="9 10" key="1">
    <citation type="journal article" date="2011" name="J. Bacteriol.">
        <title>Genome sequence of Salinisphaera shabanensis, a gammaproteobacterium from the harsh, variable environment of the brine-seawater interface of the Shaban Deep in the Red Sea.</title>
        <authorList>
            <person name="Antunes A."/>
            <person name="Alam I."/>
            <person name="Bajic V.B."/>
            <person name="Stingl U."/>
        </authorList>
    </citation>
    <scope>NUCLEOTIDE SEQUENCE [LARGE SCALE GENOMIC DNA]</scope>
    <source>
        <strain evidence="9 10">E1L3A</strain>
    </source>
</reference>
<reference evidence="9 10" key="2">
    <citation type="journal article" date="2013" name="PLoS ONE">
        <title>INDIGO - INtegrated Data Warehouse of MIcrobial GenOmes with Examples from the Red Sea Extremophiles.</title>
        <authorList>
            <person name="Alam I."/>
            <person name="Antunes A."/>
            <person name="Kamau A.A."/>
            <person name="Ba Alawi W."/>
            <person name="Kalkatawi M."/>
            <person name="Stingl U."/>
            <person name="Bajic V.B."/>
        </authorList>
    </citation>
    <scope>NUCLEOTIDE SEQUENCE [LARGE SCALE GENOMIC DNA]</scope>
    <source>
        <strain evidence="9 10">E1L3A</strain>
    </source>
</reference>
<dbReference type="Pfam" id="PF02272">
    <property type="entry name" value="DHHA1"/>
    <property type="match status" value="1"/>
</dbReference>
<evidence type="ECO:0000313" key="10">
    <source>
        <dbReference type="Proteomes" id="UP000006242"/>
    </source>
</evidence>
<dbReference type="InterPro" id="IPR003156">
    <property type="entry name" value="DHHA1_dom"/>
</dbReference>
<dbReference type="EMBL" id="AFNV02000006">
    <property type="protein sequence ID" value="ERJ19949.1"/>
    <property type="molecule type" value="Genomic_DNA"/>
</dbReference>
<accession>U2FVL5</accession>
<dbReference type="GO" id="GO:0008409">
    <property type="term" value="F:5'-3' exonuclease activity"/>
    <property type="evidence" value="ECO:0007669"/>
    <property type="project" value="InterPro"/>
</dbReference>
<comment type="caution">
    <text evidence="9">The sequence shown here is derived from an EMBL/GenBank/DDBJ whole genome shotgun (WGS) entry which is preliminary data.</text>
</comment>
<name>U2FVL5_9GAMM</name>
<keyword evidence="10" id="KW-1185">Reference proteome</keyword>
<evidence type="ECO:0000256" key="5">
    <source>
        <dbReference type="ARBA" id="ARBA00022839"/>
    </source>
</evidence>
<organism evidence="9 10">
    <name type="scientific">Salinisphaera shabanensis E1L3A</name>
    <dbReference type="NCBI Taxonomy" id="1033802"/>
    <lineage>
        <taxon>Bacteria</taxon>
        <taxon>Pseudomonadati</taxon>
        <taxon>Pseudomonadota</taxon>
        <taxon>Gammaproteobacteria</taxon>
        <taxon>Salinisphaerales</taxon>
        <taxon>Salinisphaeraceae</taxon>
        <taxon>Salinisphaera</taxon>
    </lineage>
</organism>
<keyword evidence="3" id="KW-0540">Nuclease</keyword>
<dbReference type="GO" id="GO:0006310">
    <property type="term" value="P:DNA recombination"/>
    <property type="evidence" value="ECO:0007669"/>
    <property type="project" value="InterPro"/>
</dbReference>
<dbReference type="InterPro" id="IPR004610">
    <property type="entry name" value="RecJ"/>
</dbReference>
<gene>
    <name evidence="9" type="primary">recJ</name>
    <name evidence="9" type="ORF">SSPSH_001124</name>
</gene>
<dbReference type="PANTHER" id="PTHR30255">
    <property type="entry name" value="SINGLE-STRANDED-DNA-SPECIFIC EXONUCLEASE RECJ"/>
    <property type="match status" value="1"/>
</dbReference>
<dbReference type="Pfam" id="PF17768">
    <property type="entry name" value="RecJ_OB"/>
    <property type="match status" value="1"/>
</dbReference>
<feature type="domain" description="DDH" evidence="6">
    <location>
        <begin position="77"/>
        <end position="234"/>
    </location>
</feature>
<dbReference type="Proteomes" id="UP000006242">
    <property type="component" value="Unassembled WGS sequence"/>
</dbReference>
<keyword evidence="5 9" id="KW-0269">Exonuclease</keyword>
<proteinExistence type="inferred from homology"/>
<dbReference type="AlphaFoldDB" id="U2FVL5"/>
<dbReference type="Gene3D" id="3.90.1640.30">
    <property type="match status" value="1"/>
</dbReference>
<dbReference type="Gene3D" id="3.10.310.30">
    <property type="match status" value="1"/>
</dbReference>
<dbReference type="GO" id="GO:0003676">
    <property type="term" value="F:nucleic acid binding"/>
    <property type="evidence" value="ECO:0007669"/>
    <property type="project" value="InterPro"/>
</dbReference>
<evidence type="ECO:0000259" key="6">
    <source>
        <dbReference type="Pfam" id="PF01368"/>
    </source>
</evidence>
<sequence>MTRDEPAAPRIVERGADIAPALEGVGPPLLQRLYAGRGVRKPEELDYGLRGLPHFSGLRGIDPACELIVDAMRASHRILVVGDFDADGATSTALVCDALEAMGAPRVSYFLPHRARHGYGLSPAVVEAVGEAETGDLIVTVDNGIASIAGVEAAHRAGWRVLVCDHHLPGDTLPAAEAIVNPNQPGCDFVGKSLAGVGVAFYLMAAVRARLAANAPSAALPRLSDYLDLVAVGTVADVVRLDHLNRMLVSQGLRRIRRGLARPGIAALIEVAGRDASRLSAADIGFAVGPRLNAAGRLEDMSIGVACLRATDAASAQSRASELAAINRQRQTVQRRMQHEADNALAALDRAPAERAALVVHSDDWHEGIVGLIASRLRERHGRPVIAFAPGAHGQLKGSARSIAGLHIRDVLAAVDAHHPGLIAQFGGHAQAAGLVLSPQAIDEFERALETTVAQRLTPDMLSPDILTDGALAVHELDLETARLLEASGPWGNGFEEPLFHGLFEIVTQRIVGERHLKLEVRHPQASATIEAMVFNHADLLEIGAIYRLVYRLAVNVFRERMSANLIVSEIRPA</sequence>
<dbReference type="NCBIfam" id="TIGR00644">
    <property type="entry name" value="recJ"/>
    <property type="match status" value="1"/>
</dbReference>
<feature type="domain" description="RecJ OB" evidence="8">
    <location>
        <begin position="468"/>
        <end position="569"/>
    </location>
</feature>
<protein>
    <recommendedName>
        <fullName evidence="2">Single-stranded-DNA-specific exonuclease RecJ</fullName>
    </recommendedName>
</protein>
<comment type="similarity">
    <text evidence="1">Belongs to the RecJ family.</text>
</comment>
<dbReference type="InterPro" id="IPR001667">
    <property type="entry name" value="DDH_dom"/>
</dbReference>
<keyword evidence="4 9" id="KW-0378">Hydrolase</keyword>
<feature type="domain" description="DHHA1" evidence="7">
    <location>
        <begin position="359"/>
        <end position="454"/>
    </location>
</feature>
<dbReference type="eggNOG" id="COG0608">
    <property type="taxonomic scope" value="Bacteria"/>
</dbReference>
<evidence type="ECO:0000313" key="9">
    <source>
        <dbReference type="EMBL" id="ERJ19949.1"/>
    </source>
</evidence>
<dbReference type="GO" id="GO:0006281">
    <property type="term" value="P:DNA repair"/>
    <property type="evidence" value="ECO:0007669"/>
    <property type="project" value="InterPro"/>
</dbReference>
<dbReference type="Pfam" id="PF01368">
    <property type="entry name" value="DHH"/>
    <property type="match status" value="1"/>
</dbReference>
<evidence type="ECO:0000259" key="7">
    <source>
        <dbReference type="Pfam" id="PF02272"/>
    </source>
</evidence>
<dbReference type="SUPFAM" id="SSF64182">
    <property type="entry name" value="DHH phosphoesterases"/>
    <property type="match status" value="1"/>
</dbReference>
<dbReference type="InterPro" id="IPR051673">
    <property type="entry name" value="SSDNA_exonuclease_RecJ"/>
</dbReference>
<dbReference type="InterPro" id="IPR038763">
    <property type="entry name" value="DHH_sf"/>
</dbReference>
<dbReference type="OrthoDB" id="9809852at2"/>
<dbReference type="RefSeq" id="WP_006911847.1">
    <property type="nucleotide sequence ID" value="NZ_AFNV02000006.1"/>
</dbReference>
<dbReference type="PANTHER" id="PTHR30255:SF2">
    <property type="entry name" value="SINGLE-STRANDED-DNA-SPECIFIC EXONUCLEASE RECJ"/>
    <property type="match status" value="1"/>
</dbReference>
<evidence type="ECO:0000256" key="1">
    <source>
        <dbReference type="ARBA" id="ARBA00005915"/>
    </source>
</evidence>
<dbReference type="STRING" id="1033802.SSPSH_001124"/>
<evidence type="ECO:0000256" key="2">
    <source>
        <dbReference type="ARBA" id="ARBA00019841"/>
    </source>
</evidence>